<evidence type="ECO:0000256" key="3">
    <source>
        <dbReference type="SAM" id="MobiDB-lite"/>
    </source>
</evidence>
<dbReference type="Pfam" id="PF18027">
    <property type="entry name" value="Pepdidase_M14_N"/>
    <property type="match status" value="1"/>
</dbReference>
<evidence type="ECO:0000256" key="2">
    <source>
        <dbReference type="PROSITE-ProRule" id="PRU01379"/>
    </source>
</evidence>
<accession>A0A517MGI5</accession>
<feature type="region of interest" description="Disordered" evidence="3">
    <location>
        <begin position="257"/>
        <end position="278"/>
    </location>
</feature>
<dbReference type="GO" id="GO:0008270">
    <property type="term" value="F:zinc ion binding"/>
    <property type="evidence" value="ECO:0007669"/>
    <property type="project" value="InterPro"/>
</dbReference>
<dbReference type="PANTHER" id="PTHR12756:SF11">
    <property type="entry name" value="CYTOSOLIC CARBOXYPEPTIDASE 1"/>
    <property type="match status" value="1"/>
</dbReference>
<dbReference type="Gene3D" id="2.60.40.3120">
    <property type="match status" value="1"/>
</dbReference>
<organism evidence="5 6">
    <name type="scientific">Roseimaritima multifibrata</name>
    <dbReference type="NCBI Taxonomy" id="1930274"/>
    <lineage>
        <taxon>Bacteria</taxon>
        <taxon>Pseudomonadati</taxon>
        <taxon>Planctomycetota</taxon>
        <taxon>Planctomycetia</taxon>
        <taxon>Pirellulales</taxon>
        <taxon>Pirellulaceae</taxon>
        <taxon>Roseimaritima</taxon>
    </lineage>
</organism>
<keyword evidence="6" id="KW-1185">Reference proteome</keyword>
<name>A0A517MGI5_9BACT</name>
<feature type="compositionally biased region" description="Basic and acidic residues" evidence="3">
    <location>
        <begin position="119"/>
        <end position="132"/>
    </location>
</feature>
<dbReference type="InterPro" id="IPR050821">
    <property type="entry name" value="Cytosolic_carboxypeptidase"/>
</dbReference>
<dbReference type="Proteomes" id="UP000320672">
    <property type="component" value="Chromosome"/>
</dbReference>
<dbReference type="GO" id="GO:0004181">
    <property type="term" value="F:metallocarboxypeptidase activity"/>
    <property type="evidence" value="ECO:0007669"/>
    <property type="project" value="InterPro"/>
</dbReference>
<dbReference type="KEGG" id="rml:FF011L_27750"/>
<dbReference type="RefSeq" id="WP_145352067.1">
    <property type="nucleotide sequence ID" value="NZ_CP036262.1"/>
</dbReference>
<dbReference type="Pfam" id="PF00246">
    <property type="entry name" value="Peptidase_M14"/>
    <property type="match status" value="1"/>
</dbReference>
<evidence type="ECO:0000313" key="5">
    <source>
        <dbReference type="EMBL" id="QDS93998.1"/>
    </source>
</evidence>
<dbReference type="PANTHER" id="PTHR12756">
    <property type="entry name" value="CYTOSOLIC CARBOXYPEPTIDASE"/>
    <property type="match status" value="1"/>
</dbReference>
<dbReference type="SUPFAM" id="SSF53187">
    <property type="entry name" value="Zn-dependent exopeptidases"/>
    <property type="match status" value="1"/>
</dbReference>
<feature type="compositionally biased region" description="Basic and acidic residues" evidence="3">
    <location>
        <begin position="257"/>
        <end position="272"/>
    </location>
</feature>
<dbReference type="PROSITE" id="PS52035">
    <property type="entry name" value="PEPTIDASE_M14"/>
    <property type="match status" value="1"/>
</dbReference>
<dbReference type="GO" id="GO:0006508">
    <property type="term" value="P:proteolysis"/>
    <property type="evidence" value="ECO:0007669"/>
    <property type="project" value="InterPro"/>
</dbReference>
<comment type="similarity">
    <text evidence="2">Belongs to the peptidase M14 family.</text>
</comment>
<dbReference type="OrthoDB" id="237859at2"/>
<evidence type="ECO:0000259" key="4">
    <source>
        <dbReference type="PROSITE" id="PS52035"/>
    </source>
</evidence>
<sequence>MNGGQWCVLALIEVGIVVVANGLHAGDLVVDTDFEGGSARVVEIDQEKSAITVMPGGDPERGWPAWWYFRVNGLTEGQPLTVSVVGSSRLIPQGHPGGGKPLSSSWARPSRATWSADGKTWHQSEEGQRDKAKTTYQLTAPGETMWIAWGPPSTPSMVNEWAEAIAAKHSFIQDFTLATTREGREVRGIRVENIRDGGTARPVVWFHARQHAWESGSSWVAMGIGEWLAGDSDDAKWMRENLVTYIVPIMDVDRAATGDGGKESVPHDHNRDWSTNPHYPEVAATQKRIAKWSKEERLALFVDLHNPGPSDGNAFFYVAPNEAIEVSRRPHRSVFLDVISREYDGRISLNRKTRSTGPSYHPLWHQISATWVTQHSNPQAISVCLETPWNTAHSNTKGYYSVGAGLMKGASKFLQTEFESSESAN</sequence>
<evidence type="ECO:0000256" key="1">
    <source>
        <dbReference type="ARBA" id="ARBA00001947"/>
    </source>
</evidence>
<dbReference type="EMBL" id="CP036262">
    <property type="protein sequence ID" value="QDS93998.1"/>
    <property type="molecule type" value="Genomic_DNA"/>
</dbReference>
<reference evidence="5 6" key="1">
    <citation type="submission" date="2019-02" db="EMBL/GenBank/DDBJ databases">
        <title>Deep-cultivation of Planctomycetes and their phenomic and genomic characterization uncovers novel biology.</title>
        <authorList>
            <person name="Wiegand S."/>
            <person name="Jogler M."/>
            <person name="Boedeker C."/>
            <person name="Pinto D."/>
            <person name="Vollmers J."/>
            <person name="Rivas-Marin E."/>
            <person name="Kohn T."/>
            <person name="Peeters S.H."/>
            <person name="Heuer A."/>
            <person name="Rast P."/>
            <person name="Oberbeckmann S."/>
            <person name="Bunk B."/>
            <person name="Jeske O."/>
            <person name="Meyerdierks A."/>
            <person name="Storesund J.E."/>
            <person name="Kallscheuer N."/>
            <person name="Luecker S."/>
            <person name="Lage O.M."/>
            <person name="Pohl T."/>
            <person name="Merkel B.J."/>
            <person name="Hornburger P."/>
            <person name="Mueller R.-W."/>
            <person name="Bruemmer F."/>
            <person name="Labrenz M."/>
            <person name="Spormann A.M."/>
            <person name="Op den Camp H."/>
            <person name="Overmann J."/>
            <person name="Amann R."/>
            <person name="Jetten M.S.M."/>
            <person name="Mascher T."/>
            <person name="Medema M.H."/>
            <person name="Devos D.P."/>
            <person name="Kaster A.-K."/>
            <person name="Ovreas L."/>
            <person name="Rohde M."/>
            <person name="Galperin M.Y."/>
            <person name="Jogler C."/>
        </authorList>
    </citation>
    <scope>NUCLEOTIDE SEQUENCE [LARGE SCALE GENOMIC DNA]</scope>
    <source>
        <strain evidence="5 6">FF011L</strain>
    </source>
</reference>
<proteinExistence type="inferred from homology"/>
<feature type="domain" description="Peptidase M14" evidence="4">
    <location>
        <begin position="151"/>
        <end position="425"/>
    </location>
</feature>
<feature type="region of interest" description="Disordered" evidence="3">
    <location>
        <begin position="91"/>
        <end position="132"/>
    </location>
</feature>
<gene>
    <name evidence="5" type="ORF">FF011L_27750</name>
</gene>
<dbReference type="InterPro" id="IPR040626">
    <property type="entry name" value="Pepdidase_M14_N"/>
</dbReference>
<keyword evidence="5" id="KW-0378">Hydrolase</keyword>
<dbReference type="AlphaFoldDB" id="A0A517MGI5"/>
<comment type="caution">
    <text evidence="2">Lacks conserved residue(s) required for the propagation of feature annotation.</text>
</comment>
<keyword evidence="5" id="KW-0645">Protease</keyword>
<protein>
    <submittedName>
        <fullName evidence="5">Zinc carboxypeptidase</fullName>
    </submittedName>
</protein>
<comment type="cofactor">
    <cofactor evidence="1">
        <name>Zn(2+)</name>
        <dbReference type="ChEBI" id="CHEBI:29105"/>
    </cofactor>
</comment>
<dbReference type="Gene3D" id="3.40.630.10">
    <property type="entry name" value="Zn peptidases"/>
    <property type="match status" value="1"/>
</dbReference>
<keyword evidence="5" id="KW-0121">Carboxypeptidase</keyword>
<dbReference type="InterPro" id="IPR000834">
    <property type="entry name" value="Peptidase_M14"/>
</dbReference>
<evidence type="ECO:0000313" key="6">
    <source>
        <dbReference type="Proteomes" id="UP000320672"/>
    </source>
</evidence>